<keyword evidence="2" id="KW-1185">Reference proteome</keyword>
<sequence>LAKAAPLSRGKSSSFACLAALSAHCPNEHGVCTVHYCLVPLHGPQGNLNRSCFLVLQPCPGSTSCTAVDLQLASLQPHKLSIRHIN</sequence>
<dbReference type="EMBL" id="CAJNNV010013052">
    <property type="protein sequence ID" value="CAE8601329.1"/>
    <property type="molecule type" value="Genomic_DNA"/>
</dbReference>
<evidence type="ECO:0000313" key="2">
    <source>
        <dbReference type="Proteomes" id="UP000654075"/>
    </source>
</evidence>
<proteinExistence type="predicted"/>
<reference evidence="1" key="1">
    <citation type="submission" date="2021-02" db="EMBL/GenBank/DDBJ databases">
        <authorList>
            <person name="Dougan E. K."/>
            <person name="Rhodes N."/>
            <person name="Thang M."/>
            <person name="Chan C."/>
        </authorList>
    </citation>
    <scope>NUCLEOTIDE SEQUENCE</scope>
</reference>
<evidence type="ECO:0000313" key="1">
    <source>
        <dbReference type="EMBL" id="CAE8601329.1"/>
    </source>
</evidence>
<accession>A0A813EU86</accession>
<comment type="caution">
    <text evidence="1">The sequence shown here is derived from an EMBL/GenBank/DDBJ whole genome shotgun (WGS) entry which is preliminary data.</text>
</comment>
<dbReference type="AlphaFoldDB" id="A0A813EU86"/>
<dbReference type="Proteomes" id="UP000654075">
    <property type="component" value="Unassembled WGS sequence"/>
</dbReference>
<name>A0A813EU86_POLGL</name>
<gene>
    <name evidence="1" type="ORF">PGLA1383_LOCUS19624</name>
</gene>
<feature type="non-terminal residue" evidence="1">
    <location>
        <position position="1"/>
    </location>
</feature>
<organism evidence="1 2">
    <name type="scientific">Polarella glacialis</name>
    <name type="common">Dinoflagellate</name>
    <dbReference type="NCBI Taxonomy" id="89957"/>
    <lineage>
        <taxon>Eukaryota</taxon>
        <taxon>Sar</taxon>
        <taxon>Alveolata</taxon>
        <taxon>Dinophyceae</taxon>
        <taxon>Suessiales</taxon>
        <taxon>Suessiaceae</taxon>
        <taxon>Polarella</taxon>
    </lineage>
</organism>
<protein>
    <submittedName>
        <fullName evidence="1">Uncharacterized protein</fullName>
    </submittedName>
</protein>